<comment type="caution">
    <text evidence="1">The sequence shown here is derived from an EMBL/GenBank/DDBJ whole genome shotgun (WGS) entry which is preliminary data.</text>
</comment>
<protein>
    <submittedName>
        <fullName evidence="1">Uncharacterized protein</fullName>
    </submittedName>
</protein>
<accession>A0A2A2HBP4</accession>
<evidence type="ECO:0000313" key="2">
    <source>
        <dbReference type="EMBL" id="PWL07510.1"/>
    </source>
</evidence>
<sequence length="136" mass="16228">MYDCNQSIKTMNNSINTLKDLNKSLHNETLKEYVNLEITRMEDEKTHWKTLYKEYEVLENYYHGKAPYSESYQKIKELNDEVNKTGTIVDHDKEKAEEFLEDHPDIKNRFEKLGIDEDFMIFESAEIDHKIGDSKK</sequence>
<keyword evidence="3" id="KW-1185">Reference proteome</keyword>
<proteinExistence type="predicted"/>
<gene>
    <name evidence="1" type="ORF">ASJ82_06195</name>
    <name evidence="2" type="ORF">MSCUN_15920</name>
</gene>
<reference evidence="1 3" key="2">
    <citation type="journal article" date="2017" name="BMC Genomics">
        <title>Genomic analysis of methanogenic archaea reveals a shift towards energy conservation.</title>
        <authorList>
            <person name="Gilmore S.P."/>
            <person name="Henske J.K."/>
            <person name="Sexton J.A."/>
            <person name="Solomon K.V."/>
            <person name="Seppala S."/>
            <person name="Yoo J.I."/>
            <person name="Huyett L.M."/>
            <person name="Pressman A."/>
            <person name="Cogan J.Z."/>
            <person name="Kivenson V."/>
            <person name="Peng X."/>
            <person name="Tan Y."/>
            <person name="Valentine D.L."/>
            <person name="O'Malley M.A."/>
        </authorList>
    </citation>
    <scope>NUCLEOTIDE SEQUENCE [LARGE SCALE GENOMIC DNA]</scope>
    <source>
        <strain evidence="1 3">1R-7</strain>
    </source>
</reference>
<dbReference type="AlphaFoldDB" id="A0A2A2HBP4"/>
<name>A0A2A2HBP4_9EURY</name>
<organism evidence="1 3">
    <name type="scientific">Methanosphaera cuniculi</name>
    <dbReference type="NCBI Taxonomy" id="1077256"/>
    <lineage>
        <taxon>Archaea</taxon>
        <taxon>Methanobacteriati</taxon>
        <taxon>Methanobacteriota</taxon>
        <taxon>Methanomada group</taxon>
        <taxon>Methanobacteria</taxon>
        <taxon>Methanobacteriales</taxon>
        <taxon>Methanobacteriaceae</taxon>
        <taxon>Methanosphaera</taxon>
    </lineage>
</organism>
<dbReference type="Proteomes" id="UP000217528">
    <property type="component" value="Unassembled WGS sequence"/>
</dbReference>
<evidence type="ECO:0000313" key="1">
    <source>
        <dbReference type="EMBL" id="PAV06740.1"/>
    </source>
</evidence>
<evidence type="ECO:0000313" key="4">
    <source>
        <dbReference type="Proteomes" id="UP000246004"/>
    </source>
</evidence>
<dbReference type="EMBL" id="LWMS01000048">
    <property type="protein sequence ID" value="PWL07510.1"/>
    <property type="molecule type" value="Genomic_DNA"/>
</dbReference>
<dbReference type="RefSeq" id="WP_095609171.1">
    <property type="nucleotide sequence ID" value="NZ_LMVN01000026.1"/>
</dbReference>
<evidence type="ECO:0000313" key="3">
    <source>
        <dbReference type="Proteomes" id="UP000217528"/>
    </source>
</evidence>
<dbReference type="Proteomes" id="UP000246004">
    <property type="component" value="Unassembled WGS sequence"/>
</dbReference>
<reference evidence="2 4" key="1">
    <citation type="submission" date="2016-04" db="EMBL/GenBank/DDBJ databases">
        <title>Genome sequence of Methanosphaera cuniculi DSM 4103.</title>
        <authorList>
            <person name="Poehlein A."/>
            <person name="Seedorf H."/>
            <person name="Daniel R."/>
        </authorList>
    </citation>
    <scope>NUCLEOTIDE SEQUENCE [LARGE SCALE GENOMIC DNA]</scope>
    <source>
        <strain evidence="2 4">DSM 4103</strain>
    </source>
</reference>
<dbReference type="EMBL" id="LMVN01000026">
    <property type="protein sequence ID" value="PAV06740.1"/>
    <property type="molecule type" value="Genomic_DNA"/>
</dbReference>